<comment type="caution">
    <text evidence="1">The sequence shown here is derived from an EMBL/GenBank/DDBJ whole genome shotgun (WGS) entry which is preliminary data.</text>
</comment>
<reference evidence="1 2" key="1">
    <citation type="journal article" date="2018" name="PLoS Genet.">
        <title>Population sequencing reveals clonal diversity and ancestral inbreeding in the grapevine cultivar Chardonnay.</title>
        <authorList>
            <person name="Roach M.J."/>
            <person name="Johnson D.L."/>
            <person name="Bohlmann J."/>
            <person name="van Vuuren H.J."/>
            <person name="Jones S.J."/>
            <person name="Pretorius I.S."/>
            <person name="Schmidt S.A."/>
            <person name="Borneman A.R."/>
        </authorList>
    </citation>
    <scope>NUCLEOTIDE SEQUENCE [LARGE SCALE GENOMIC DNA]</scope>
    <source>
        <strain evidence="2">cv. Chardonnay</strain>
        <tissue evidence="1">Leaf</tissue>
    </source>
</reference>
<dbReference type="EMBL" id="QGNW01001420">
    <property type="protein sequence ID" value="RVW42023.1"/>
    <property type="molecule type" value="Genomic_DNA"/>
</dbReference>
<sequence length="64" mass="7255">MDLLAVTVDQFTATMASVQEVIDSLNQKPDSQQVQITILEDTHVCMDRIEQYIRQLRVSDDSTA</sequence>
<evidence type="ECO:0000313" key="1">
    <source>
        <dbReference type="EMBL" id="RVW42023.1"/>
    </source>
</evidence>
<dbReference type="Proteomes" id="UP000288805">
    <property type="component" value="Unassembled WGS sequence"/>
</dbReference>
<dbReference type="AlphaFoldDB" id="A0A438E2V4"/>
<proteinExistence type="predicted"/>
<name>A0A438E2V4_VITVI</name>
<evidence type="ECO:0000313" key="2">
    <source>
        <dbReference type="Proteomes" id="UP000288805"/>
    </source>
</evidence>
<protein>
    <submittedName>
        <fullName evidence="1">Uncharacterized protein</fullName>
    </submittedName>
</protein>
<accession>A0A438E2V4</accession>
<organism evidence="1 2">
    <name type="scientific">Vitis vinifera</name>
    <name type="common">Grape</name>
    <dbReference type="NCBI Taxonomy" id="29760"/>
    <lineage>
        <taxon>Eukaryota</taxon>
        <taxon>Viridiplantae</taxon>
        <taxon>Streptophyta</taxon>
        <taxon>Embryophyta</taxon>
        <taxon>Tracheophyta</taxon>
        <taxon>Spermatophyta</taxon>
        <taxon>Magnoliopsida</taxon>
        <taxon>eudicotyledons</taxon>
        <taxon>Gunneridae</taxon>
        <taxon>Pentapetalae</taxon>
        <taxon>rosids</taxon>
        <taxon>Vitales</taxon>
        <taxon>Vitaceae</taxon>
        <taxon>Viteae</taxon>
        <taxon>Vitis</taxon>
    </lineage>
</organism>
<gene>
    <name evidence="1" type="ORF">CK203_092875</name>
</gene>